<evidence type="ECO:0000256" key="2">
    <source>
        <dbReference type="ARBA" id="ARBA00022490"/>
    </source>
</evidence>
<name>A0A6J7UFA8_9ZZZZ</name>
<keyword evidence="5" id="KW-0255">Endonuclease</keyword>
<evidence type="ECO:0000256" key="8">
    <source>
        <dbReference type="ARBA" id="ARBA00022842"/>
    </source>
</evidence>
<dbReference type="InterPro" id="IPR002176">
    <property type="entry name" value="X-over_junc_endoDNase_RuvC"/>
</dbReference>
<keyword evidence="7" id="KW-0378">Hydrolase</keyword>
<dbReference type="GO" id="GO:0046872">
    <property type="term" value="F:metal ion binding"/>
    <property type="evidence" value="ECO:0007669"/>
    <property type="project" value="UniProtKB-KW"/>
</dbReference>
<evidence type="ECO:0000256" key="7">
    <source>
        <dbReference type="ARBA" id="ARBA00022801"/>
    </source>
</evidence>
<evidence type="ECO:0000313" key="13">
    <source>
        <dbReference type="EMBL" id="CAB5063038.1"/>
    </source>
</evidence>
<keyword evidence="6" id="KW-0227">DNA damage</keyword>
<dbReference type="PANTHER" id="PTHR30194:SF3">
    <property type="entry name" value="CROSSOVER JUNCTION ENDODEOXYRIBONUCLEASE RUVC"/>
    <property type="match status" value="1"/>
</dbReference>
<dbReference type="PANTHER" id="PTHR30194">
    <property type="entry name" value="CROSSOVER JUNCTION ENDODEOXYRIBONUCLEASE RUVC"/>
    <property type="match status" value="1"/>
</dbReference>
<accession>A0A6J7UFA8</accession>
<sequence>MFVPEKAPQASPVVLGIDPGLTRCGYAVLRRTSGGQYEAEALALGVIRTEPSEHLANRLAQVHEDITDLLAEFSPDAVVIEQVFLHHNVRTAMSVAQVSGVVLSLAALAGCAVAQYTPTQVKGAVAGWGQADKTQIQKMVKARLGLASLPQPADAADAAALALCHLAMSPALSGANTRISRRVAS</sequence>
<dbReference type="GO" id="GO:0006281">
    <property type="term" value="P:DNA repair"/>
    <property type="evidence" value="ECO:0007669"/>
    <property type="project" value="UniProtKB-KW"/>
</dbReference>
<evidence type="ECO:0000256" key="11">
    <source>
        <dbReference type="ARBA" id="ARBA00023204"/>
    </source>
</evidence>
<evidence type="ECO:0000256" key="10">
    <source>
        <dbReference type="ARBA" id="ARBA00023172"/>
    </source>
</evidence>
<organism evidence="13">
    <name type="scientific">freshwater metagenome</name>
    <dbReference type="NCBI Taxonomy" id="449393"/>
    <lineage>
        <taxon>unclassified sequences</taxon>
        <taxon>metagenomes</taxon>
        <taxon>ecological metagenomes</taxon>
    </lineage>
</organism>
<dbReference type="InterPro" id="IPR012337">
    <property type="entry name" value="RNaseH-like_sf"/>
</dbReference>
<comment type="similarity">
    <text evidence="1">Belongs to the RuvC family.</text>
</comment>
<gene>
    <name evidence="12" type="ORF">UFOPK4098_00036</name>
    <name evidence="13" type="ORF">UFOPK4347_00544</name>
</gene>
<dbReference type="EMBL" id="CAFBPN010000001">
    <property type="protein sequence ID" value="CAB5006297.1"/>
    <property type="molecule type" value="Genomic_DNA"/>
</dbReference>
<keyword evidence="10" id="KW-0233">DNA recombination</keyword>
<dbReference type="PRINTS" id="PR00696">
    <property type="entry name" value="RSOLVASERUVC"/>
</dbReference>
<dbReference type="NCBIfam" id="NF000711">
    <property type="entry name" value="PRK00039.2-1"/>
    <property type="match status" value="1"/>
</dbReference>
<dbReference type="CDD" id="cd16962">
    <property type="entry name" value="RuvC"/>
    <property type="match status" value="1"/>
</dbReference>
<evidence type="ECO:0000256" key="3">
    <source>
        <dbReference type="ARBA" id="ARBA00022722"/>
    </source>
</evidence>
<dbReference type="FunFam" id="3.30.420.10:FF:000002">
    <property type="entry name" value="Crossover junction endodeoxyribonuclease RuvC"/>
    <property type="match status" value="1"/>
</dbReference>
<dbReference type="NCBIfam" id="TIGR00228">
    <property type="entry name" value="ruvC"/>
    <property type="match status" value="1"/>
</dbReference>
<dbReference type="GO" id="GO:0008821">
    <property type="term" value="F:crossover junction DNA endonuclease activity"/>
    <property type="evidence" value="ECO:0007669"/>
    <property type="project" value="InterPro"/>
</dbReference>
<dbReference type="SUPFAM" id="SSF53098">
    <property type="entry name" value="Ribonuclease H-like"/>
    <property type="match status" value="1"/>
</dbReference>
<proteinExistence type="inferred from homology"/>
<evidence type="ECO:0000256" key="5">
    <source>
        <dbReference type="ARBA" id="ARBA00022759"/>
    </source>
</evidence>
<dbReference type="AlphaFoldDB" id="A0A6J7UFA8"/>
<protein>
    <submittedName>
        <fullName evidence="13">Unannotated protein</fullName>
    </submittedName>
</protein>
<evidence type="ECO:0000256" key="4">
    <source>
        <dbReference type="ARBA" id="ARBA00022723"/>
    </source>
</evidence>
<keyword evidence="3" id="KW-0540">Nuclease</keyword>
<evidence type="ECO:0000256" key="1">
    <source>
        <dbReference type="ARBA" id="ARBA00009518"/>
    </source>
</evidence>
<dbReference type="EMBL" id="CAFBQU010000009">
    <property type="protein sequence ID" value="CAB5063038.1"/>
    <property type="molecule type" value="Genomic_DNA"/>
</dbReference>
<dbReference type="GO" id="GO:0006310">
    <property type="term" value="P:DNA recombination"/>
    <property type="evidence" value="ECO:0007669"/>
    <property type="project" value="UniProtKB-KW"/>
</dbReference>
<dbReference type="Pfam" id="PF02075">
    <property type="entry name" value="RuvC"/>
    <property type="match status" value="1"/>
</dbReference>
<keyword evidence="2" id="KW-0963">Cytoplasm</keyword>
<dbReference type="PROSITE" id="PS01321">
    <property type="entry name" value="RUVC"/>
    <property type="match status" value="1"/>
</dbReference>
<keyword evidence="9" id="KW-0238">DNA-binding</keyword>
<dbReference type="InterPro" id="IPR036397">
    <property type="entry name" value="RNaseH_sf"/>
</dbReference>
<keyword evidence="11" id="KW-0234">DNA repair</keyword>
<reference evidence="13" key="1">
    <citation type="submission" date="2020-05" db="EMBL/GenBank/DDBJ databases">
        <authorList>
            <person name="Chiriac C."/>
            <person name="Salcher M."/>
            <person name="Ghai R."/>
            <person name="Kavagutti S V."/>
        </authorList>
    </citation>
    <scope>NUCLEOTIDE SEQUENCE</scope>
</reference>
<evidence type="ECO:0000313" key="12">
    <source>
        <dbReference type="EMBL" id="CAB5006297.1"/>
    </source>
</evidence>
<keyword evidence="8" id="KW-0460">Magnesium</keyword>
<evidence type="ECO:0000256" key="6">
    <source>
        <dbReference type="ARBA" id="ARBA00022763"/>
    </source>
</evidence>
<dbReference type="GO" id="GO:0003677">
    <property type="term" value="F:DNA binding"/>
    <property type="evidence" value="ECO:0007669"/>
    <property type="project" value="UniProtKB-KW"/>
</dbReference>
<dbReference type="HAMAP" id="MF_00034">
    <property type="entry name" value="RuvC"/>
    <property type="match status" value="1"/>
</dbReference>
<evidence type="ECO:0000256" key="9">
    <source>
        <dbReference type="ARBA" id="ARBA00023125"/>
    </source>
</evidence>
<keyword evidence="4" id="KW-0479">Metal-binding</keyword>
<dbReference type="InterPro" id="IPR020563">
    <property type="entry name" value="X-over_junc_endoDNase_Mg_BS"/>
</dbReference>
<dbReference type="Gene3D" id="3.30.420.10">
    <property type="entry name" value="Ribonuclease H-like superfamily/Ribonuclease H"/>
    <property type="match status" value="1"/>
</dbReference>